<evidence type="ECO:0000313" key="2">
    <source>
        <dbReference type="Proteomes" id="UP000002772"/>
    </source>
</evidence>
<keyword evidence="1" id="KW-0449">Lipoprotein</keyword>
<proteinExistence type="predicted"/>
<dbReference type="AlphaFoldDB" id="F8NAP8"/>
<dbReference type="Proteomes" id="UP000002772">
    <property type="component" value="Unassembled WGS sequence"/>
</dbReference>
<accession>F8NAP8</accession>
<name>F8NAP8_9BACT</name>
<sequence length="58" mass="6407">MAGIMISSLSPKSQIEGTLLTPEQVEEISSRISKNVFEKITKQLDESLASSLEKNKNK</sequence>
<evidence type="ECO:0000313" key="1">
    <source>
        <dbReference type="EMBL" id="EGN55848.1"/>
    </source>
</evidence>
<gene>
    <name evidence="1" type="ORF">Premu_0366</name>
</gene>
<protein>
    <submittedName>
        <fullName evidence="1">Putative lipoprotein</fullName>
    </submittedName>
</protein>
<organism evidence="1 2">
    <name type="scientific">Hallella multisaccharivorax DSM 17128</name>
    <dbReference type="NCBI Taxonomy" id="688246"/>
    <lineage>
        <taxon>Bacteria</taxon>
        <taxon>Pseudomonadati</taxon>
        <taxon>Bacteroidota</taxon>
        <taxon>Bacteroidia</taxon>
        <taxon>Bacteroidales</taxon>
        <taxon>Prevotellaceae</taxon>
        <taxon>Hallella</taxon>
    </lineage>
</organism>
<dbReference type="STRING" id="688246.Premu_0366"/>
<keyword evidence="2" id="KW-1185">Reference proteome</keyword>
<reference evidence="2" key="1">
    <citation type="journal article" date="2011" name="Stand. Genomic Sci.">
        <title>Non-contiguous finished genome sequence of the opportunistic oral pathogen Prevotella multisaccharivorax type strain (PPPA20).</title>
        <authorList>
            <person name="Pati A."/>
            <person name="Gronow S."/>
            <person name="Lu M."/>
            <person name="Lapidus A."/>
            <person name="Nolan M."/>
            <person name="Lucas S."/>
            <person name="Hammon N."/>
            <person name="Deshpande S."/>
            <person name="Cheng J.F."/>
            <person name="Tapia R."/>
            <person name="Han C."/>
            <person name="Goodwin L."/>
            <person name="Pitluck S."/>
            <person name="Liolios K."/>
            <person name="Pagani I."/>
            <person name="Mavromatis K."/>
            <person name="Mikhailova N."/>
            <person name="Huntemann M."/>
            <person name="Chen A."/>
            <person name="Palaniappan K."/>
            <person name="Land M."/>
            <person name="Hauser L."/>
            <person name="Detter J.C."/>
            <person name="Brambilla E.M."/>
            <person name="Rohde M."/>
            <person name="Goker M."/>
            <person name="Woyke T."/>
            <person name="Bristow J."/>
            <person name="Eisen J.A."/>
            <person name="Markowitz V."/>
            <person name="Hugenholtz P."/>
            <person name="Kyrpides N.C."/>
            <person name="Klenk H.P."/>
            <person name="Ivanova N."/>
        </authorList>
    </citation>
    <scope>NUCLEOTIDE SEQUENCE [LARGE SCALE GENOMIC DNA]</scope>
    <source>
        <strain evidence="2">DSM 17128</strain>
    </source>
</reference>
<dbReference type="HOGENOM" id="CLU_209811_0_0_10"/>
<dbReference type="EMBL" id="GL945017">
    <property type="protein sequence ID" value="EGN55848.1"/>
    <property type="molecule type" value="Genomic_DNA"/>
</dbReference>